<dbReference type="PANTHER" id="PTHR36435">
    <property type="entry name" value="SLR1288 PROTEIN"/>
    <property type="match status" value="1"/>
</dbReference>
<dbReference type="NCBIfam" id="NF046050">
    <property type="entry name" value="CPBP_fam_MroQ"/>
    <property type="match status" value="1"/>
</dbReference>
<evidence type="ECO:0000259" key="2">
    <source>
        <dbReference type="Pfam" id="PF02517"/>
    </source>
</evidence>
<dbReference type="GO" id="GO:0004175">
    <property type="term" value="F:endopeptidase activity"/>
    <property type="evidence" value="ECO:0007669"/>
    <property type="project" value="UniProtKB-ARBA"/>
</dbReference>
<feature type="domain" description="CAAX prenyl protease 2/Lysostaphin resistance protein A-like" evidence="2">
    <location>
        <begin position="127"/>
        <end position="218"/>
    </location>
</feature>
<comment type="caution">
    <text evidence="3">The sequence shown here is derived from an EMBL/GenBank/DDBJ whole genome shotgun (WGS) entry which is preliminary data.</text>
</comment>
<feature type="transmembrane region" description="Helical" evidence="1">
    <location>
        <begin position="122"/>
        <end position="140"/>
    </location>
</feature>
<dbReference type="Proteomes" id="UP000256562">
    <property type="component" value="Unassembled WGS sequence"/>
</dbReference>
<dbReference type="GO" id="GO:0080120">
    <property type="term" value="P:CAAX-box protein maturation"/>
    <property type="evidence" value="ECO:0007669"/>
    <property type="project" value="UniProtKB-ARBA"/>
</dbReference>
<dbReference type="Pfam" id="PF02517">
    <property type="entry name" value="Rce1-like"/>
    <property type="match status" value="1"/>
</dbReference>
<organism evidence="3 4">
    <name type="scientific">Staphylococcus felis</name>
    <dbReference type="NCBI Taxonomy" id="46127"/>
    <lineage>
        <taxon>Bacteria</taxon>
        <taxon>Bacillati</taxon>
        <taxon>Bacillota</taxon>
        <taxon>Bacilli</taxon>
        <taxon>Bacillales</taxon>
        <taxon>Staphylococcaceae</taxon>
        <taxon>Staphylococcus</taxon>
    </lineage>
</organism>
<evidence type="ECO:0000313" key="3">
    <source>
        <dbReference type="EMBL" id="REH94456.1"/>
    </source>
</evidence>
<keyword evidence="3" id="KW-0482">Metalloprotease</keyword>
<dbReference type="AlphaFoldDB" id="A0A3E0IP11"/>
<sequence length="247" mass="27758">MKRIYVSVLTIVIYGLAQFLPTIAQAMGLLSTENTTDLMKQSINLQLFSFIVAAILILLFQTQIKNPMQFELTPKEPKRYIVPWVLAGLGVVFIAQLIINAISTLLFGIDPASQNTLALMKIAREMPIFIILIAIVGPILEEYVFRKVIFGELYNAIQAKPIVKFLIAGIVSSILFALAHMDFTHFLVYFAMGIIFSAFYIYTKRLSVAIGIHIAQNGLVTLVQLLIPEQVFERMLEQTQVIILHLV</sequence>
<keyword evidence="3" id="KW-0378">Hydrolase</keyword>
<gene>
    <name evidence="3" type="ORF">DOS83_07595</name>
</gene>
<dbReference type="EMBL" id="QKXQ01000352">
    <property type="protein sequence ID" value="REH94456.1"/>
    <property type="molecule type" value="Genomic_DNA"/>
</dbReference>
<keyword evidence="1" id="KW-0812">Transmembrane</keyword>
<evidence type="ECO:0000313" key="4">
    <source>
        <dbReference type="Proteomes" id="UP000256562"/>
    </source>
</evidence>
<dbReference type="OrthoDB" id="2194912at2"/>
<keyword evidence="3" id="KW-0645">Protease</keyword>
<keyword evidence="1" id="KW-0472">Membrane</keyword>
<dbReference type="RefSeq" id="WP_116094535.1">
    <property type="nucleotide sequence ID" value="NZ_QKXN01000041.1"/>
</dbReference>
<dbReference type="InterPro" id="IPR052710">
    <property type="entry name" value="CAAX_protease"/>
</dbReference>
<keyword evidence="1" id="KW-1133">Transmembrane helix</keyword>
<feature type="transmembrane region" description="Helical" evidence="1">
    <location>
        <begin position="81"/>
        <end position="102"/>
    </location>
</feature>
<feature type="transmembrane region" description="Helical" evidence="1">
    <location>
        <begin position="186"/>
        <end position="203"/>
    </location>
</feature>
<reference evidence="3 4" key="1">
    <citation type="journal article" date="2018" name="Vet. Microbiol.">
        <title>Characterisation of Staphylococcus felis isolated from cats using whole genome sequencing.</title>
        <authorList>
            <person name="Worthing K."/>
            <person name="Pang S."/>
            <person name="Trott D.J."/>
            <person name="Abraham S."/>
            <person name="Coombs G.W."/>
            <person name="Jordan D."/>
            <person name="McIntyre L."/>
            <person name="Davies M.R."/>
            <person name="Norris J."/>
        </authorList>
    </citation>
    <scope>NUCLEOTIDE SEQUENCE [LARGE SCALE GENOMIC DNA]</scope>
    <source>
        <strain evidence="3 4">F9</strain>
    </source>
</reference>
<protein>
    <submittedName>
        <fullName evidence="3">CPBP family intramembrane metalloprotease</fullName>
    </submittedName>
</protein>
<dbReference type="InterPro" id="IPR003675">
    <property type="entry name" value="Rce1/LyrA-like_dom"/>
</dbReference>
<evidence type="ECO:0000256" key="1">
    <source>
        <dbReference type="SAM" id="Phobius"/>
    </source>
</evidence>
<proteinExistence type="predicted"/>
<feature type="transmembrane region" description="Helical" evidence="1">
    <location>
        <begin position="42"/>
        <end position="60"/>
    </location>
</feature>
<name>A0A3E0IP11_9STAP</name>
<feature type="transmembrane region" description="Helical" evidence="1">
    <location>
        <begin position="161"/>
        <end position="180"/>
    </location>
</feature>
<accession>A0A3E0IP11</accession>
<dbReference type="GO" id="GO:0008237">
    <property type="term" value="F:metallopeptidase activity"/>
    <property type="evidence" value="ECO:0007669"/>
    <property type="project" value="UniProtKB-KW"/>
</dbReference>
<dbReference type="GO" id="GO:0006508">
    <property type="term" value="P:proteolysis"/>
    <property type="evidence" value="ECO:0007669"/>
    <property type="project" value="UniProtKB-KW"/>
</dbReference>
<dbReference type="PANTHER" id="PTHR36435:SF6">
    <property type="entry name" value="ABORTIVE INFECTION PROTEIN"/>
    <property type="match status" value="1"/>
</dbReference>